<dbReference type="InterPro" id="IPR002881">
    <property type="entry name" value="DUF58"/>
</dbReference>
<feature type="domain" description="DUF58" evidence="3">
    <location>
        <begin position="215"/>
        <end position="259"/>
    </location>
</feature>
<proteinExistence type="predicted"/>
<keyword evidence="2" id="KW-0812">Transmembrane</keyword>
<dbReference type="EMBL" id="BSDE01000003">
    <property type="protein sequence ID" value="GLH73556.1"/>
    <property type="molecule type" value="Genomic_DNA"/>
</dbReference>
<reference evidence="4 5" key="1">
    <citation type="journal article" date="2023" name="Antonie Van Leeuwenhoek">
        <title>Mesoterricola silvestris gen. nov., sp. nov., Mesoterricola sediminis sp. nov., Geothrix oryzae sp. nov., Geothrix edaphica sp. nov., Geothrix rubra sp. nov., and Geothrix limicola sp. nov., six novel members of Acidobacteriota isolated from soils.</title>
        <authorList>
            <person name="Itoh H."/>
            <person name="Sugisawa Y."/>
            <person name="Mise K."/>
            <person name="Xu Z."/>
            <person name="Kuniyasu M."/>
            <person name="Ushijima N."/>
            <person name="Kawano K."/>
            <person name="Kobayashi E."/>
            <person name="Shiratori Y."/>
            <person name="Masuda Y."/>
            <person name="Senoo K."/>
        </authorList>
    </citation>
    <scope>NUCLEOTIDE SEQUENCE [LARGE SCALE GENOMIC DNA]</scope>
    <source>
        <strain evidence="4 5">Red804</strain>
    </source>
</reference>
<comment type="caution">
    <text evidence="4">The sequence shown here is derived from an EMBL/GenBank/DDBJ whole genome shotgun (WGS) entry which is preliminary data.</text>
</comment>
<keyword evidence="5" id="KW-1185">Reference proteome</keyword>
<dbReference type="PANTHER" id="PTHR34351:SF1">
    <property type="entry name" value="SLR1927 PROTEIN"/>
    <property type="match status" value="1"/>
</dbReference>
<evidence type="ECO:0000313" key="4">
    <source>
        <dbReference type="EMBL" id="GLH73556.1"/>
    </source>
</evidence>
<evidence type="ECO:0000313" key="5">
    <source>
        <dbReference type="Proteomes" id="UP001165069"/>
    </source>
</evidence>
<evidence type="ECO:0000256" key="2">
    <source>
        <dbReference type="SAM" id="Phobius"/>
    </source>
</evidence>
<feature type="region of interest" description="Disordered" evidence="1">
    <location>
        <begin position="188"/>
        <end position="220"/>
    </location>
</feature>
<evidence type="ECO:0000256" key="1">
    <source>
        <dbReference type="SAM" id="MobiDB-lite"/>
    </source>
</evidence>
<organism evidence="4 5">
    <name type="scientific">Geothrix limicola</name>
    <dbReference type="NCBI Taxonomy" id="2927978"/>
    <lineage>
        <taxon>Bacteria</taxon>
        <taxon>Pseudomonadati</taxon>
        <taxon>Acidobacteriota</taxon>
        <taxon>Holophagae</taxon>
        <taxon>Holophagales</taxon>
        <taxon>Holophagaceae</taxon>
        <taxon>Geothrix</taxon>
    </lineage>
</organism>
<accession>A0ABQ5QGT8</accession>
<evidence type="ECO:0000259" key="3">
    <source>
        <dbReference type="Pfam" id="PF01882"/>
    </source>
</evidence>
<keyword evidence="2" id="KW-0472">Membrane</keyword>
<dbReference type="PANTHER" id="PTHR34351">
    <property type="entry name" value="SLR1927 PROTEIN-RELATED"/>
    <property type="match status" value="1"/>
</dbReference>
<feature type="transmembrane region" description="Helical" evidence="2">
    <location>
        <begin position="21"/>
        <end position="44"/>
    </location>
</feature>
<gene>
    <name evidence="4" type="ORF">GETHLI_20580</name>
</gene>
<name>A0ABQ5QGT8_9BACT</name>
<protein>
    <recommendedName>
        <fullName evidence="3">DUF58 domain-containing protein</fullName>
    </recommendedName>
</protein>
<feature type="transmembrane region" description="Helical" evidence="2">
    <location>
        <begin position="50"/>
        <end position="68"/>
    </location>
</feature>
<dbReference type="Proteomes" id="UP001165069">
    <property type="component" value="Unassembled WGS sequence"/>
</dbReference>
<sequence>MLAGPLRRSLKAMRLWNDRRLRLSLTGLGAQYLLALLAVGAFSVNTGNNLLYLVFSLMLGLFLVSGILSRRALQGLKVAGLEEGNLFARVRGGLRLRLEDGARGRARSRIRGLELHLVMDEAKVEPSFMGASSRSGETTVILQTRAERRGWARLRSLELRTRFPFGLLEKSRFIELDHSVLVLPHPRTPPAQPASWRGEGHRTVAQEGTSSPEGARPLRLGDTPARVHWKRTAQRSQPWVRTFEEERPLGLHLRLDLSAWGPGRPFERELERLSGAILQARLTKRDISLEIQGTEGTREIHGHAACWRALALAQAAGRGTGIGGEAPLS</sequence>
<keyword evidence="2" id="KW-1133">Transmembrane helix</keyword>
<dbReference type="Pfam" id="PF01882">
    <property type="entry name" value="DUF58"/>
    <property type="match status" value="1"/>
</dbReference>